<keyword evidence="6 9" id="KW-1133">Transmembrane helix</keyword>
<dbReference type="GO" id="GO:0016763">
    <property type="term" value="F:pentosyltransferase activity"/>
    <property type="evidence" value="ECO:0007669"/>
    <property type="project" value="TreeGrafter"/>
</dbReference>
<gene>
    <name evidence="12" type="ORF">FTUN_4455</name>
</gene>
<feature type="transmembrane region" description="Helical" evidence="9">
    <location>
        <begin position="161"/>
        <end position="194"/>
    </location>
</feature>
<keyword evidence="2" id="KW-1003">Cell membrane</keyword>
<reference evidence="13" key="1">
    <citation type="submission" date="2020-05" db="EMBL/GenBank/DDBJ databases">
        <title>Frigoriglobus tundricola gen. nov., sp. nov., a psychrotolerant cellulolytic planctomycete of the family Gemmataceae with two divergent copies of 16S rRNA gene.</title>
        <authorList>
            <person name="Kulichevskaya I.S."/>
            <person name="Ivanova A.A."/>
            <person name="Naumoff D.G."/>
            <person name="Beletsky A.V."/>
            <person name="Rijpstra W.I.C."/>
            <person name="Sinninghe Damste J.S."/>
            <person name="Mardanov A.V."/>
            <person name="Ravin N.V."/>
            <person name="Dedysh S.N."/>
        </authorList>
    </citation>
    <scope>NUCLEOTIDE SEQUENCE [LARGE SCALE GENOMIC DNA]</scope>
    <source>
        <strain evidence="13">PL17</strain>
    </source>
</reference>
<keyword evidence="10" id="KW-0732">Signal</keyword>
<dbReference type="PANTHER" id="PTHR33908">
    <property type="entry name" value="MANNOSYLTRANSFERASE YKCB-RELATED"/>
    <property type="match status" value="1"/>
</dbReference>
<evidence type="ECO:0000256" key="7">
    <source>
        <dbReference type="ARBA" id="ARBA00023136"/>
    </source>
</evidence>
<organism evidence="12 13">
    <name type="scientific">Frigoriglobus tundricola</name>
    <dbReference type="NCBI Taxonomy" id="2774151"/>
    <lineage>
        <taxon>Bacteria</taxon>
        <taxon>Pseudomonadati</taxon>
        <taxon>Planctomycetota</taxon>
        <taxon>Planctomycetia</taxon>
        <taxon>Gemmatales</taxon>
        <taxon>Gemmataceae</taxon>
        <taxon>Frigoriglobus</taxon>
    </lineage>
</organism>
<evidence type="ECO:0000313" key="13">
    <source>
        <dbReference type="Proteomes" id="UP000503447"/>
    </source>
</evidence>
<dbReference type="Proteomes" id="UP000503447">
    <property type="component" value="Chromosome"/>
</dbReference>
<evidence type="ECO:0000256" key="6">
    <source>
        <dbReference type="ARBA" id="ARBA00022989"/>
    </source>
</evidence>
<dbReference type="GO" id="GO:0005886">
    <property type="term" value="C:plasma membrane"/>
    <property type="evidence" value="ECO:0007669"/>
    <property type="project" value="UniProtKB-SubCell"/>
</dbReference>
<feature type="region of interest" description="Disordered" evidence="8">
    <location>
        <begin position="289"/>
        <end position="334"/>
    </location>
</feature>
<evidence type="ECO:0000256" key="9">
    <source>
        <dbReference type="SAM" id="Phobius"/>
    </source>
</evidence>
<feature type="chain" id="PRO_5026924149" evidence="10">
    <location>
        <begin position="26"/>
        <end position="595"/>
    </location>
</feature>
<dbReference type="GO" id="GO:0010041">
    <property type="term" value="P:response to iron(III) ion"/>
    <property type="evidence" value="ECO:0007669"/>
    <property type="project" value="TreeGrafter"/>
</dbReference>
<dbReference type="KEGG" id="ftj:FTUN_4455"/>
<evidence type="ECO:0000256" key="2">
    <source>
        <dbReference type="ARBA" id="ARBA00022475"/>
    </source>
</evidence>
<name>A0A6M5YS73_9BACT</name>
<protein>
    <submittedName>
        <fullName evidence="12">GT83 family glycosyltransferase</fullName>
    </submittedName>
</protein>
<feature type="transmembrane region" description="Helical" evidence="9">
    <location>
        <begin position="365"/>
        <end position="382"/>
    </location>
</feature>
<feature type="transmembrane region" description="Helical" evidence="9">
    <location>
        <begin position="206"/>
        <end position="223"/>
    </location>
</feature>
<evidence type="ECO:0000256" key="1">
    <source>
        <dbReference type="ARBA" id="ARBA00004651"/>
    </source>
</evidence>
<feature type="transmembrane region" description="Helical" evidence="9">
    <location>
        <begin position="256"/>
        <end position="282"/>
    </location>
</feature>
<evidence type="ECO:0000313" key="12">
    <source>
        <dbReference type="EMBL" id="QJW96895.1"/>
    </source>
</evidence>
<dbReference type="PANTHER" id="PTHR33908:SF3">
    <property type="entry name" value="UNDECAPRENYL PHOSPHATE-ALPHA-4-AMINO-4-DEOXY-L-ARABINOSE ARABINOSYL TRANSFERASE"/>
    <property type="match status" value="1"/>
</dbReference>
<dbReference type="RefSeq" id="WP_171472394.1">
    <property type="nucleotide sequence ID" value="NZ_CP053452.2"/>
</dbReference>
<sequence>MRRERLRDYAILLAASAALTLPNLGATSLWDVDEGVNAEAAREMRDNGTWVIPTFNYQLRTAKPVMLYWLQRGTYTAFGVSEWSARLPSVLAAWLTVLLTYELARGMFGRTTGLLAGVVLASAVEFCVLAHAATPDATLLLFTVLTYRLFWSRHENGARVWWVPTAAACGLAVLTKGPVGLALPGLVILTYFAWNRELGRLLDRKLWWAVLTFALVAGPWYGLVTAETRGVWAGTFFGRENLQRFTTPMENHRGPVLYHAAALLVLFTPWSAFLLGAVWYGLKATRREEPNPPTPFPKKEGGAGPSAVLSPSPRPGPREAPLTGPGSKEGGVGEGASPRPYRFLICWFAAYLVFFSAAATKLPNYMLPVYPALAILTARFLVRWRAGDLTLPRWMMPAAVAGVVVTAVAVFGGLLVAGDAVQVLPAGSRVFPGLERWAVLAAVPLAAAVVMARAVRANDRARFVRAMTVGAVTFTALAAAFPSLSVDEQKAPKELVRLSGVDDPSRDIRLGHFDWFQPSLVFYARRELVEVFSPDKAAEFLAVPTPGYLFVPAKTWEQVEPKLAVPTRIVARHRDFYRNCDILVVTNEVTVTAGR</sequence>
<evidence type="ECO:0000256" key="5">
    <source>
        <dbReference type="ARBA" id="ARBA00022692"/>
    </source>
</evidence>
<evidence type="ECO:0000256" key="10">
    <source>
        <dbReference type="SAM" id="SignalP"/>
    </source>
</evidence>
<accession>A0A6M5YS73</accession>
<proteinExistence type="predicted"/>
<dbReference type="InterPro" id="IPR038731">
    <property type="entry name" value="RgtA/B/C-like"/>
</dbReference>
<evidence type="ECO:0000256" key="4">
    <source>
        <dbReference type="ARBA" id="ARBA00022679"/>
    </source>
</evidence>
<dbReference type="InterPro" id="IPR050297">
    <property type="entry name" value="LipidA_mod_glycosyltrf_83"/>
</dbReference>
<dbReference type="AlphaFoldDB" id="A0A6M5YS73"/>
<keyword evidence="13" id="KW-1185">Reference proteome</keyword>
<dbReference type="GO" id="GO:0009103">
    <property type="term" value="P:lipopolysaccharide biosynthetic process"/>
    <property type="evidence" value="ECO:0007669"/>
    <property type="project" value="UniProtKB-ARBA"/>
</dbReference>
<feature type="transmembrane region" description="Helical" evidence="9">
    <location>
        <begin position="113"/>
        <end position="133"/>
    </location>
</feature>
<feature type="transmembrane region" description="Helical" evidence="9">
    <location>
        <begin position="437"/>
        <end position="456"/>
    </location>
</feature>
<feature type="transmembrane region" description="Helical" evidence="9">
    <location>
        <begin position="394"/>
        <end position="417"/>
    </location>
</feature>
<keyword evidence="3" id="KW-0328">Glycosyltransferase</keyword>
<dbReference type="Pfam" id="PF13231">
    <property type="entry name" value="PMT_2"/>
    <property type="match status" value="1"/>
</dbReference>
<keyword evidence="5 9" id="KW-0812">Transmembrane</keyword>
<feature type="signal peptide" evidence="10">
    <location>
        <begin position="1"/>
        <end position="25"/>
    </location>
</feature>
<comment type="subcellular location">
    <subcellularLocation>
        <location evidence="1">Cell membrane</location>
        <topology evidence="1">Multi-pass membrane protein</topology>
    </subcellularLocation>
</comment>
<evidence type="ECO:0000259" key="11">
    <source>
        <dbReference type="Pfam" id="PF13231"/>
    </source>
</evidence>
<feature type="transmembrane region" description="Helical" evidence="9">
    <location>
        <begin position="341"/>
        <end position="359"/>
    </location>
</feature>
<keyword evidence="7 9" id="KW-0472">Membrane</keyword>
<keyword evidence="4 12" id="KW-0808">Transferase</keyword>
<evidence type="ECO:0000256" key="3">
    <source>
        <dbReference type="ARBA" id="ARBA00022676"/>
    </source>
</evidence>
<evidence type="ECO:0000256" key="8">
    <source>
        <dbReference type="SAM" id="MobiDB-lite"/>
    </source>
</evidence>
<feature type="domain" description="Glycosyltransferase RgtA/B/C/D-like" evidence="11">
    <location>
        <begin position="63"/>
        <end position="217"/>
    </location>
</feature>
<feature type="transmembrane region" description="Helical" evidence="9">
    <location>
        <begin position="463"/>
        <end position="484"/>
    </location>
</feature>
<dbReference type="EMBL" id="CP053452">
    <property type="protein sequence ID" value="QJW96895.1"/>
    <property type="molecule type" value="Genomic_DNA"/>
</dbReference>